<feature type="domain" description="NAD-dependent epimerase/dehydratase" evidence="1">
    <location>
        <begin position="10"/>
        <end position="252"/>
    </location>
</feature>
<evidence type="ECO:0000313" key="3">
    <source>
        <dbReference type="Proteomes" id="UP000178759"/>
    </source>
</evidence>
<evidence type="ECO:0000313" key="2">
    <source>
        <dbReference type="EMBL" id="OGG24513.1"/>
    </source>
</evidence>
<dbReference type="InterPro" id="IPR001509">
    <property type="entry name" value="Epimerase_deHydtase"/>
</dbReference>
<organism evidence="2 3">
    <name type="scientific">Candidatus Gottesmanbacteria bacterium RIFCSPLOWO2_01_FULL_43_11b</name>
    <dbReference type="NCBI Taxonomy" id="1798392"/>
    <lineage>
        <taxon>Bacteria</taxon>
        <taxon>Candidatus Gottesmaniibacteriota</taxon>
    </lineage>
</organism>
<gene>
    <name evidence="2" type="ORF">A3A79_05000</name>
</gene>
<dbReference type="STRING" id="1798392.A3A79_05000"/>
<evidence type="ECO:0000259" key="1">
    <source>
        <dbReference type="Pfam" id="PF01370"/>
    </source>
</evidence>
<protein>
    <recommendedName>
        <fullName evidence="1">NAD-dependent epimerase/dehydratase domain-containing protein</fullName>
    </recommendedName>
</protein>
<reference evidence="2 3" key="1">
    <citation type="journal article" date="2016" name="Nat. Commun.">
        <title>Thousands of microbial genomes shed light on interconnected biogeochemical processes in an aquifer system.</title>
        <authorList>
            <person name="Anantharaman K."/>
            <person name="Brown C.T."/>
            <person name="Hug L.A."/>
            <person name="Sharon I."/>
            <person name="Castelle C.J."/>
            <person name="Probst A.J."/>
            <person name="Thomas B.C."/>
            <person name="Singh A."/>
            <person name="Wilkins M.J."/>
            <person name="Karaoz U."/>
            <person name="Brodie E.L."/>
            <person name="Williams K.H."/>
            <person name="Hubbard S.S."/>
            <person name="Banfield J.F."/>
        </authorList>
    </citation>
    <scope>NUCLEOTIDE SEQUENCE [LARGE SCALE GENOMIC DNA]</scope>
</reference>
<dbReference type="PANTHER" id="PTHR43238">
    <property type="entry name" value="GDP-L-FUCOSE SYNTHASE"/>
    <property type="match status" value="1"/>
</dbReference>
<dbReference type="Proteomes" id="UP000178759">
    <property type="component" value="Unassembled WGS sequence"/>
</dbReference>
<dbReference type="Gene3D" id="3.40.50.720">
    <property type="entry name" value="NAD(P)-binding Rossmann-like Domain"/>
    <property type="match status" value="1"/>
</dbReference>
<dbReference type="SUPFAM" id="SSF51735">
    <property type="entry name" value="NAD(P)-binding Rossmann-fold domains"/>
    <property type="match status" value="1"/>
</dbReference>
<name>A0A1F6AJC2_9BACT</name>
<accession>A0A1F6AJC2</accession>
<comment type="caution">
    <text evidence="2">The sequence shown here is derived from an EMBL/GenBank/DDBJ whole genome shotgun (WGS) entry which is preliminary data.</text>
</comment>
<proteinExistence type="predicted"/>
<sequence length="326" mass="36909">MRNFWKRQKVLVTGGGGFIGSHLVEKLVEKGARVTVVDVNRKQTEENLSGVTSKVRLIAGDCRKKQVIETACSGQDIVMNLAARVSGIEFNRQHQATMFRDNLQIATAVIEAARINHVKRFLVVSSACVYSLQCSIPTPESEGFMGEPETTNEGYGWSKRMAEKLGMYYAQEFDMKVAIVRPYNSYGPRDHFDPKISHVIPALIKRIFDGENPIVVWGSGRQTRAFLYVDDLVRGLMLAVERYPQADPVNLGTNEEVTIAELVNKIKLLIDPKRKVRFDTTKPDGSPRRNCDNSKAIQHLHFKSRIPLSVGLRHTIFWYRKYVSPK</sequence>
<dbReference type="PANTHER" id="PTHR43238:SF1">
    <property type="entry name" value="GDP-L-FUCOSE SYNTHASE"/>
    <property type="match status" value="1"/>
</dbReference>
<dbReference type="EMBL" id="MFJV01000001">
    <property type="protein sequence ID" value="OGG24513.1"/>
    <property type="molecule type" value="Genomic_DNA"/>
</dbReference>
<dbReference type="AlphaFoldDB" id="A0A1F6AJC2"/>
<dbReference type="GO" id="GO:0050577">
    <property type="term" value="F:GDP-L-fucose synthase activity"/>
    <property type="evidence" value="ECO:0007669"/>
    <property type="project" value="TreeGrafter"/>
</dbReference>
<dbReference type="InterPro" id="IPR036291">
    <property type="entry name" value="NAD(P)-bd_dom_sf"/>
</dbReference>
<dbReference type="Gene3D" id="3.90.25.10">
    <property type="entry name" value="UDP-galactose 4-epimerase, domain 1"/>
    <property type="match status" value="1"/>
</dbReference>
<dbReference type="Pfam" id="PF01370">
    <property type="entry name" value="Epimerase"/>
    <property type="match status" value="1"/>
</dbReference>